<sequence length="602" mass="67358">AGLRDWTLTGTHLCMVRLNLLRLNTMPEFDRQSLANVSRLEDLCDADLRDLGRIGVPMIRERGERGFRRIHWEEAYRRIAERIKHSDPTRLAFYLTSRGMTNEVYYVAQKVARWFGTNNIDNAARICHSPSTAAMKRALGVAATTCSYRDWIGSDLVVFFGSNPANDQPVTTKYLQQAKKTGTRVVLVNPYREPAMERYWIPSNLVSSIFGTQLIDDWFPVNTGGDIAFLYGVLKIVFENGWHDTEFIDVHTEGFDALRRETERVKWEELESESGLSRASMKEFANLIRSADSAVFVWSMGITQHVAGADAVQMIINLGLVKGYVGRDKCGLMPIRGHSGVQGGAEMGAYATAFPGGRPVSSEGAALMREFYGFNLPDQPGLTATEMIDAAAENRLDLLYCAGGNFVQTLPDPDYVTDAMSRVPLRVHQDIFLTKQLFIEPIEKDGAVILLPARTRYEQEGGGTQTSTERRVIFSPEIDRSVGEAKSEWRIFLELAHAVDAERAGLLGCTDSRAIREEIAHVVPAYDGIQHFDGTGDAIQYGGPHLCDKWEFPTPDGQAHFVVVQLPFSDKREGWFKVSTRRGRQFNSLIYGEVDPINNAAR</sequence>
<dbReference type="GO" id="GO:0016020">
    <property type="term" value="C:membrane"/>
    <property type="evidence" value="ECO:0007669"/>
    <property type="project" value="TreeGrafter"/>
</dbReference>
<evidence type="ECO:0000259" key="1">
    <source>
        <dbReference type="Pfam" id="PF00384"/>
    </source>
</evidence>
<feature type="domain" description="Molybdopterin oxidoreductase" evidence="1">
    <location>
        <begin position="53"/>
        <end position="497"/>
    </location>
</feature>
<dbReference type="SUPFAM" id="SSF53706">
    <property type="entry name" value="Formate dehydrogenase/DMSO reductase, domains 1-3"/>
    <property type="match status" value="1"/>
</dbReference>
<name>A0A381VH56_9ZZZZ</name>
<evidence type="ECO:0000313" key="2">
    <source>
        <dbReference type="EMBL" id="SVA39685.1"/>
    </source>
</evidence>
<dbReference type="InterPro" id="IPR006656">
    <property type="entry name" value="Mopterin_OxRdtase"/>
</dbReference>
<proteinExistence type="predicted"/>
<gene>
    <name evidence="2" type="ORF">METZ01_LOCUS92539</name>
</gene>
<dbReference type="PANTHER" id="PTHR43105">
    <property type="entry name" value="RESPIRATORY NITRATE REDUCTASE"/>
    <property type="match status" value="1"/>
</dbReference>
<dbReference type="AlphaFoldDB" id="A0A381VH56"/>
<dbReference type="InterPro" id="IPR050123">
    <property type="entry name" value="Prok_molybdopt-oxidoreductase"/>
</dbReference>
<feature type="non-terminal residue" evidence="2">
    <location>
        <position position="1"/>
    </location>
</feature>
<dbReference type="EMBL" id="UINC01008832">
    <property type="protein sequence ID" value="SVA39685.1"/>
    <property type="molecule type" value="Genomic_DNA"/>
</dbReference>
<organism evidence="2">
    <name type="scientific">marine metagenome</name>
    <dbReference type="NCBI Taxonomy" id="408172"/>
    <lineage>
        <taxon>unclassified sequences</taxon>
        <taxon>metagenomes</taxon>
        <taxon>ecological metagenomes</taxon>
    </lineage>
</organism>
<dbReference type="PANTHER" id="PTHR43105:SF4">
    <property type="entry name" value="PROTEIN YDEP"/>
    <property type="match status" value="1"/>
</dbReference>
<dbReference type="Pfam" id="PF00384">
    <property type="entry name" value="Molybdopterin"/>
    <property type="match status" value="1"/>
</dbReference>
<protein>
    <recommendedName>
        <fullName evidence="1">Molybdopterin oxidoreductase domain-containing protein</fullName>
    </recommendedName>
</protein>
<accession>A0A381VH56</accession>
<dbReference type="Gene3D" id="3.40.228.10">
    <property type="entry name" value="Dimethylsulfoxide Reductase, domain 2"/>
    <property type="match status" value="1"/>
</dbReference>
<feature type="non-terminal residue" evidence="2">
    <location>
        <position position="602"/>
    </location>
</feature>
<dbReference type="GO" id="GO:0016491">
    <property type="term" value="F:oxidoreductase activity"/>
    <property type="evidence" value="ECO:0007669"/>
    <property type="project" value="InterPro"/>
</dbReference>
<dbReference type="Gene3D" id="3.40.50.740">
    <property type="match status" value="1"/>
</dbReference>
<reference evidence="2" key="1">
    <citation type="submission" date="2018-05" db="EMBL/GenBank/DDBJ databases">
        <authorList>
            <person name="Lanie J.A."/>
            <person name="Ng W.-L."/>
            <person name="Kazmierczak K.M."/>
            <person name="Andrzejewski T.M."/>
            <person name="Davidsen T.M."/>
            <person name="Wayne K.J."/>
            <person name="Tettelin H."/>
            <person name="Glass J.I."/>
            <person name="Rusch D."/>
            <person name="Podicherti R."/>
            <person name="Tsui H.-C.T."/>
            <person name="Winkler M.E."/>
        </authorList>
    </citation>
    <scope>NUCLEOTIDE SEQUENCE</scope>
</reference>